<dbReference type="EMBL" id="QFNY01000016">
    <property type="protein sequence ID" value="PZP03183.1"/>
    <property type="molecule type" value="Genomic_DNA"/>
</dbReference>
<dbReference type="Proteomes" id="UP000249451">
    <property type="component" value="Unassembled WGS sequence"/>
</dbReference>
<proteinExistence type="predicted"/>
<gene>
    <name evidence="1" type="ORF">DI609_01365</name>
</gene>
<evidence type="ECO:0000313" key="1">
    <source>
        <dbReference type="EMBL" id="PZP03183.1"/>
    </source>
</evidence>
<protein>
    <submittedName>
        <fullName evidence="1">Uncharacterized protein</fullName>
    </submittedName>
</protein>
<organism evidence="1 2">
    <name type="scientific">Corynebacterium urealyticum</name>
    <dbReference type="NCBI Taxonomy" id="43771"/>
    <lineage>
        <taxon>Bacteria</taxon>
        <taxon>Bacillati</taxon>
        <taxon>Actinomycetota</taxon>
        <taxon>Actinomycetes</taxon>
        <taxon>Mycobacteriales</taxon>
        <taxon>Corynebacteriaceae</taxon>
        <taxon>Corynebacterium</taxon>
    </lineage>
</organism>
<evidence type="ECO:0000313" key="2">
    <source>
        <dbReference type="Proteomes" id="UP000249451"/>
    </source>
</evidence>
<dbReference type="AlphaFoldDB" id="A0A2W5BBG6"/>
<sequence length="101" mass="11057">MSKGIVTARLRTTGQPMRCVVLDGSYRSILAVIRACDDAGWFTMESGMALRYRRPGAPQARRAEVGDVFVVNAAGEATDVLTRDYFARYYTVDTEAGEAVS</sequence>
<name>A0A2W5BBG6_9CORY</name>
<comment type="caution">
    <text evidence="1">The sequence shown here is derived from an EMBL/GenBank/DDBJ whole genome shotgun (WGS) entry which is preliminary data.</text>
</comment>
<reference evidence="1 2" key="1">
    <citation type="submission" date="2017-11" db="EMBL/GenBank/DDBJ databases">
        <title>Infants hospitalized years apart are colonized by the same room-sourced microbial strains.</title>
        <authorList>
            <person name="Brooks B."/>
            <person name="Olm M.R."/>
            <person name="Firek B.A."/>
            <person name="Baker R."/>
            <person name="Thomas B.C."/>
            <person name="Morowitz M.J."/>
            <person name="Banfield J.F."/>
        </authorList>
    </citation>
    <scope>NUCLEOTIDE SEQUENCE [LARGE SCALE GENOMIC DNA]</scope>
    <source>
        <strain evidence="1">S2_012_000_R3_87</strain>
    </source>
</reference>
<accession>A0A2W5BBG6</accession>